<name>A0ABV7DR20_9RHOB</name>
<feature type="chain" id="PRO_5045612677" description="DUF2946 domain-containing protein" evidence="1">
    <location>
        <begin position="20"/>
        <end position="111"/>
    </location>
</feature>
<evidence type="ECO:0000313" key="2">
    <source>
        <dbReference type="EMBL" id="MFC3084972.1"/>
    </source>
</evidence>
<gene>
    <name evidence="2" type="ORF">ACFOD6_02810</name>
</gene>
<dbReference type="EMBL" id="JBHRSM010000004">
    <property type="protein sequence ID" value="MFC3084972.1"/>
    <property type="molecule type" value="Genomic_DNA"/>
</dbReference>
<evidence type="ECO:0000256" key="1">
    <source>
        <dbReference type="SAM" id="SignalP"/>
    </source>
</evidence>
<keyword evidence="3" id="KW-1185">Reference proteome</keyword>
<proteinExistence type="predicted"/>
<dbReference type="Proteomes" id="UP001595445">
    <property type="component" value="Unassembled WGS sequence"/>
</dbReference>
<dbReference type="RefSeq" id="WP_197646658.1">
    <property type="nucleotide sequence ID" value="NZ_JAEACP010000019.1"/>
</dbReference>
<organism evidence="2 3">
    <name type="scientific">Tabrizicola soli</name>
    <dbReference type="NCBI Taxonomy" id="2185115"/>
    <lineage>
        <taxon>Bacteria</taxon>
        <taxon>Pseudomonadati</taxon>
        <taxon>Pseudomonadota</taxon>
        <taxon>Alphaproteobacteria</taxon>
        <taxon>Rhodobacterales</taxon>
        <taxon>Paracoccaceae</taxon>
        <taxon>Tabrizicola</taxon>
    </lineage>
</organism>
<evidence type="ECO:0000313" key="3">
    <source>
        <dbReference type="Proteomes" id="UP001595445"/>
    </source>
</evidence>
<accession>A0ABV7DR20</accession>
<keyword evidence="1" id="KW-0732">Signal</keyword>
<sequence length="111" mass="11177">MLLTLAVAVLGFVGQPSQASDATTATECATIASHLGPSVHMGASEMDGGASKVHASHLPACPFLGCISISLGEGNPLTPLVSIETAVTWSLDRADHSGLAVSPGYRPPIAI</sequence>
<reference evidence="3" key="1">
    <citation type="journal article" date="2019" name="Int. J. Syst. Evol. Microbiol.">
        <title>The Global Catalogue of Microorganisms (GCM) 10K type strain sequencing project: providing services to taxonomists for standard genome sequencing and annotation.</title>
        <authorList>
            <consortium name="The Broad Institute Genomics Platform"/>
            <consortium name="The Broad Institute Genome Sequencing Center for Infectious Disease"/>
            <person name="Wu L."/>
            <person name="Ma J."/>
        </authorList>
    </citation>
    <scope>NUCLEOTIDE SEQUENCE [LARGE SCALE GENOMIC DNA]</scope>
    <source>
        <strain evidence="3">KCTC 62102</strain>
    </source>
</reference>
<comment type="caution">
    <text evidence="2">The sequence shown here is derived from an EMBL/GenBank/DDBJ whole genome shotgun (WGS) entry which is preliminary data.</text>
</comment>
<feature type="signal peptide" evidence="1">
    <location>
        <begin position="1"/>
        <end position="19"/>
    </location>
</feature>
<evidence type="ECO:0008006" key="4">
    <source>
        <dbReference type="Google" id="ProtNLM"/>
    </source>
</evidence>
<protein>
    <recommendedName>
        <fullName evidence="4">DUF2946 domain-containing protein</fullName>
    </recommendedName>
</protein>